<accession>A0AAP2CPJ4</accession>
<name>A0AAP2CPJ4_9RHOB</name>
<dbReference type="RefSeq" id="WP_327793447.1">
    <property type="nucleotide sequence ID" value="NZ_JADQAZ010000001.1"/>
</dbReference>
<evidence type="ECO:0000313" key="2">
    <source>
        <dbReference type="Proteomes" id="UP001315686"/>
    </source>
</evidence>
<dbReference type="EMBL" id="JADQAZ010000001">
    <property type="protein sequence ID" value="MBT0957271.1"/>
    <property type="molecule type" value="Genomic_DNA"/>
</dbReference>
<organism evidence="1 2">
    <name type="scientific">Harenicola maris</name>
    <dbReference type="NCBI Taxonomy" id="2841044"/>
    <lineage>
        <taxon>Bacteria</taxon>
        <taxon>Pseudomonadati</taxon>
        <taxon>Pseudomonadota</taxon>
        <taxon>Alphaproteobacteria</taxon>
        <taxon>Rhodobacterales</taxon>
        <taxon>Paracoccaceae</taxon>
        <taxon>Harenicola</taxon>
    </lineage>
</organism>
<keyword evidence="2" id="KW-1185">Reference proteome</keyword>
<evidence type="ECO:0000313" key="1">
    <source>
        <dbReference type="EMBL" id="MBT0957271.1"/>
    </source>
</evidence>
<protein>
    <submittedName>
        <fullName evidence="1">Type VI secretion system baseplate subunit TssG</fullName>
    </submittedName>
</protein>
<dbReference type="Pfam" id="PF06996">
    <property type="entry name" value="T6SS_TssG"/>
    <property type="match status" value="1"/>
</dbReference>
<reference evidence="1 2" key="1">
    <citation type="journal article" date="2021" name="Arch. Microbiol.">
        <title>Harenicola maris gen. nov., sp. nov. isolated from the Sea of Japan shallow sediments.</title>
        <authorList>
            <person name="Romanenko L.A."/>
            <person name="Kurilenko V.V."/>
            <person name="Chernysheva N.Y."/>
            <person name="Tekutyeva L.A."/>
            <person name="Velansky P.V."/>
            <person name="Svetashev V.I."/>
            <person name="Isaeva M.P."/>
        </authorList>
    </citation>
    <scope>NUCLEOTIDE SEQUENCE [LARGE SCALE GENOMIC DNA]</scope>
    <source>
        <strain evidence="1 2">KMM 3653</strain>
    </source>
</reference>
<dbReference type="AlphaFoldDB" id="A0AAP2CPJ4"/>
<dbReference type="InterPro" id="IPR010732">
    <property type="entry name" value="T6SS_TssG-like"/>
</dbReference>
<gene>
    <name evidence="1" type="primary">tssG</name>
    <name evidence="1" type="ORF">IV417_07735</name>
</gene>
<proteinExistence type="predicted"/>
<comment type="caution">
    <text evidence="1">The sequence shown here is derived from an EMBL/GenBank/DDBJ whole genome shotgun (WGS) entry which is preliminary data.</text>
</comment>
<dbReference type="PANTHER" id="PTHR35564">
    <property type="match status" value="1"/>
</dbReference>
<dbReference type="NCBIfam" id="TIGR03347">
    <property type="entry name" value="VI_chp_1"/>
    <property type="match status" value="1"/>
</dbReference>
<dbReference type="Proteomes" id="UP001315686">
    <property type="component" value="Unassembled WGS sequence"/>
</dbReference>
<sequence>MSAAVKTHRQLLEENPYRFDFLNLMRELERSNIDKPRIGKSSVLAQEIVTLGQDPFMAFPASNITAVNVDPDKPLEVRTQFLGFFGPQGALPLLTTIEAYRWNQSNDDSFIKFADIFATRYLQLFYRAWADARPIAQFDRPKEDRFADYVGSFVGIGSPAYKDRDRIPDIAKLPFAGVMAGRIKSAARLEQVLQGVLDVSVKVREREGIWLEFEDSDLTRIGRKGALGQDTYAGRRVYSINDKAVIEIRTESLEEYRSFLPGGGMFTRLADMVEFYLGDMVDFDVELALPRAHVPSTQLGKSGKLGWTSWSAVKKDDPNSANDDYVSDAVFSLKQADSGDIQHTT</sequence>
<dbReference type="PANTHER" id="PTHR35564:SF4">
    <property type="entry name" value="CYTOPLASMIC PROTEIN"/>
    <property type="match status" value="1"/>
</dbReference>